<dbReference type="Proteomes" id="UP001342418">
    <property type="component" value="Chromosome"/>
</dbReference>
<keyword evidence="1" id="KW-1133">Transmembrane helix</keyword>
<keyword evidence="1" id="KW-0812">Transmembrane</keyword>
<gene>
    <name evidence="3" type="ORF">NTH_01152</name>
</gene>
<dbReference type="InterPro" id="IPR005530">
    <property type="entry name" value="SPW"/>
</dbReference>
<organism evidence="3 4">
    <name type="scientific">Nitratireductor thuwali</name>
    <dbReference type="NCBI Taxonomy" id="2267699"/>
    <lineage>
        <taxon>Bacteria</taxon>
        <taxon>Pseudomonadati</taxon>
        <taxon>Pseudomonadota</taxon>
        <taxon>Alphaproteobacteria</taxon>
        <taxon>Hyphomicrobiales</taxon>
        <taxon>Phyllobacteriaceae</taxon>
        <taxon>Nitratireductor</taxon>
    </lineage>
</organism>
<sequence>MQIIPTRVHGILDYAMGLLLIVLPWLLGFADGQAAQWVPVIVGLAVIVYSLFTDYELGLVRLIPMPVHLGIDALGGLFLAASPWLFGFSSQVFWPHLIFGILEIGAALCTYRRPQRAPA</sequence>
<feature type="transmembrane region" description="Helical" evidence="1">
    <location>
        <begin position="67"/>
        <end position="86"/>
    </location>
</feature>
<feature type="transmembrane region" description="Helical" evidence="1">
    <location>
        <begin position="12"/>
        <end position="30"/>
    </location>
</feature>
<feature type="domain" description="SPW repeat-containing integral membrane" evidence="2">
    <location>
        <begin position="9"/>
        <end position="108"/>
    </location>
</feature>
<accession>A0ABY5MI33</accession>
<evidence type="ECO:0000313" key="3">
    <source>
        <dbReference type="EMBL" id="UUP16705.1"/>
    </source>
</evidence>
<dbReference type="RefSeq" id="WP_338529110.1">
    <property type="nucleotide sequence ID" value="NZ_CP030941.1"/>
</dbReference>
<protein>
    <recommendedName>
        <fullName evidence="2">SPW repeat-containing integral membrane domain-containing protein</fullName>
    </recommendedName>
</protein>
<evidence type="ECO:0000313" key="4">
    <source>
        <dbReference type="Proteomes" id="UP001342418"/>
    </source>
</evidence>
<keyword evidence="1" id="KW-0472">Membrane</keyword>
<feature type="transmembrane region" description="Helical" evidence="1">
    <location>
        <begin position="92"/>
        <end position="111"/>
    </location>
</feature>
<reference evidence="3 4" key="1">
    <citation type="submission" date="2018-07" db="EMBL/GenBank/DDBJ databases">
        <title>Genome sequence of Nitratireductor thuwali#1536.</title>
        <authorList>
            <person name="Michoud G."/>
            <person name="Merlino G."/>
            <person name="Sefrji F.O."/>
            <person name="Daffonchio D."/>
        </authorList>
    </citation>
    <scope>NUCLEOTIDE SEQUENCE [LARGE SCALE GENOMIC DNA]</scope>
    <source>
        <strain evidence="4">Nit1536</strain>
    </source>
</reference>
<dbReference type="Pfam" id="PF03779">
    <property type="entry name" value="SPW"/>
    <property type="match status" value="1"/>
</dbReference>
<name>A0ABY5MI33_9HYPH</name>
<keyword evidence="4" id="KW-1185">Reference proteome</keyword>
<dbReference type="EMBL" id="CP030941">
    <property type="protein sequence ID" value="UUP16705.1"/>
    <property type="molecule type" value="Genomic_DNA"/>
</dbReference>
<feature type="transmembrane region" description="Helical" evidence="1">
    <location>
        <begin position="36"/>
        <end position="55"/>
    </location>
</feature>
<evidence type="ECO:0000259" key="2">
    <source>
        <dbReference type="Pfam" id="PF03779"/>
    </source>
</evidence>
<evidence type="ECO:0000256" key="1">
    <source>
        <dbReference type="SAM" id="Phobius"/>
    </source>
</evidence>
<proteinExistence type="predicted"/>